<protein>
    <submittedName>
        <fullName evidence="8">Cadherin domain-containing protein</fullName>
    </submittedName>
</protein>
<keyword evidence="5" id="KW-0106">Calcium</keyword>
<dbReference type="VEuPathDB" id="VectorBase:RPRC013439"/>
<dbReference type="EMBL" id="ACPB03007400">
    <property type="status" value="NOT_ANNOTATED_CDS"/>
    <property type="molecule type" value="Genomic_DNA"/>
</dbReference>
<comment type="subcellular location">
    <subcellularLocation>
        <location evidence="1">Membrane</location>
        <topology evidence="1">Single-pass membrane protein</topology>
    </subcellularLocation>
</comment>
<dbReference type="EMBL" id="ACPB03007398">
    <property type="status" value="NOT_ANNOTATED_CDS"/>
    <property type="molecule type" value="Genomic_DNA"/>
</dbReference>
<name>T1IAW8_RHOPR</name>
<keyword evidence="3" id="KW-0732">Signal</keyword>
<evidence type="ECO:0000313" key="8">
    <source>
        <dbReference type="EnsemblMetazoa" id="RPRC013439-PA"/>
    </source>
</evidence>
<evidence type="ECO:0000256" key="5">
    <source>
        <dbReference type="ARBA" id="ARBA00022837"/>
    </source>
</evidence>
<dbReference type="GO" id="GO:0000902">
    <property type="term" value="P:cell morphogenesis"/>
    <property type="evidence" value="ECO:0007669"/>
    <property type="project" value="TreeGrafter"/>
</dbReference>
<dbReference type="PROSITE" id="PS00232">
    <property type="entry name" value="CADHERIN_1"/>
    <property type="match status" value="1"/>
</dbReference>
<dbReference type="OMA" id="VYPRNEF"/>
<dbReference type="InterPro" id="IPR039808">
    <property type="entry name" value="Cadherin"/>
</dbReference>
<dbReference type="PROSITE" id="PS50268">
    <property type="entry name" value="CADHERIN_2"/>
    <property type="match status" value="1"/>
</dbReference>
<dbReference type="GO" id="GO:0016342">
    <property type="term" value="C:catenin complex"/>
    <property type="evidence" value="ECO:0007669"/>
    <property type="project" value="TreeGrafter"/>
</dbReference>
<dbReference type="InterPro" id="IPR015919">
    <property type="entry name" value="Cadherin-like_sf"/>
</dbReference>
<sequence length="192" mass="21267">MKKSSLSYDCQTKVKMGVIIVALLAATSTFALAEGCQFYPLGEYLRFVRVPESLPVGDEVLLVEVHPRRNLTIQPVDQINSYLSATVYVEDVNDHGPTFVDAPYHVNVDELTPTGLTVFRGIHAVDMDKPNTPNSEIIYSLTGGNTGSKFSLEMQGQRPALVLKKGLDYDQGDKQFKLIVTAMLQQYNVLIN</sequence>
<dbReference type="SUPFAM" id="SSF49313">
    <property type="entry name" value="Cadherin-like"/>
    <property type="match status" value="1"/>
</dbReference>
<dbReference type="GO" id="GO:0007156">
    <property type="term" value="P:homophilic cell adhesion via plasma membrane adhesion molecules"/>
    <property type="evidence" value="ECO:0007669"/>
    <property type="project" value="InterPro"/>
</dbReference>
<accession>T1IAW8</accession>
<dbReference type="InterPro" id="IPR020894">
    <property type="entry name" value="Cadherin_CS"/>
</dbReference>
<dbReference type="EnsemblMetazoa" id="RPRC013439-RA">
    <property type="protein sequence ID" value="RPRC013439-PA"/>
    <property type="gene ID" value="RPRC013439"/>
</dbReference>
<dbReference type="InterPro" id="IPR002126">
    <property type="entry name" value="Cadherin-like_dom"/>
</dbReference>
<evidence type="ECO:0000256" key="1">
    <source>
        <dbReference type="ARBA" id="ARBA00004167"/>
    </source>
</evidence>
<dbReference type="Proteomes" id="UP000015103">
    <property type="component" value="Unassembled WGS sequence"/>
</dbReference>
<keyword evidence="7" id="KW-0472">Membrane</keyword>
<dbReference type="Pfam" id="PF00028">
    <property type="entry name" value="Cadherin"/>
    <property type="match status" value="1"/>
</dbReference>
<dbReference type="GO" id="GO:0016339">
    <property type="term" value="P:calcium-dependent cell-cell adhesion via plasma membrane cell adhesion molecules"/>
    <property type="evidence" value="ECO:0007669"/>
    <property type="project" value="TreeGrafter"/>
</dbReference>
<dbReference type="GO" id="GO:0045296">
    <property type="term" value="F:cadherin binding"/>
    <property type="evidence" value="ECO:0007669"/>
    <property type="project" value="TreeGrafter"/>
</dbReference>
<proteinExistence type="predicted"/>
<keyword evidence="6" id="KW-1133">Transmembrane helix</keyword>
<dbReference type="GO" id="GO:0034332">
    <property type="term" value="P:adherens junction organization"/>
    <property type="evidence" value="ECO:0007669"/>
    <property type="project" value="TreeGrafter"/>
</dbReference>
<reference evidence="8" key="1">
    <citation type="submission" date="2015-05" db="UniProtKB">
        <authorList>
            <consortium name="EnsemblMetazoa"/>
        </authorList>
    </citation>
    <scope>IDENTIFICATION</scope>
</reference>
<dbReference type="GO" id="GO:0016477">
    <property type="term" value="P:cell migration"/>
    <property type="evidence" value="ECO:0007669"/>
    <property type="project" value="TreeGrafter"/>
</dbReference>
<dbReference type="GO" id="GO:0007043">
    <property type="term" value="P:cell-cell junction assembly"/>
    <property type="evidence" value="ECO:0007669"/>
    <property type="project" value="TreeGrafter"/>
</dbReference>
<evidence type="ECO:0000256" key="2">
    <source>
        <dbReference type="ARBA" id="ARBA00022692"/>
    </source>
</evidence>
<dbReference type="CDD" id="cd11304">
    <property type="entry name" value="Cadherin_repeat"/>
    <property type="match status" value="1"/>
</dbReference>
<dbReference type="Gene3D" id="2.60.40.60">
    <property type="entry name" value="Cadherins"/>
    <property type="match status" value="1"/>
</dbReference>
<keyword evidence="4" id="KW-0677">Repeat</keyword>
<dbReference type="GO" id="GO:0008013">
    <property type="term" value="F:beta-catenin binding"/>
    <property type="evidence" value="ECO:0007669"/>
    <property type="project" value="TreeGrafter"/>
</dbReference>
<dbReference type="GO" id="GO:0044331">
    <property type="term" value="P:cell-cell adhesion mediated by cadherin"/>
    <property type="evidence" value="ECO:0007669"/>
    <property type="project" value="TreeGrafter"/>
</dbReference>
<evidence type="ECO:0000256" key="4">
    <source>
        <dbReference type="ARBA" id="ARBA00022737"/>
    </source>
</evidence>
<evidence type="ECO:0000256" key="6">
    <source>
        <dbReference type="ARBA" id="ARBA00022989"/>
    </source>
</evidence>
<dbReference type="EMBL" id="ACPB03007401">
    <property type="status" value="NOT_ANNOTATED_CDS"/>
    <property type="molecule type" value="Genomic_DNA"/>
</dbReference>
<dbReference type="eggNOG" id="KOG3594">
    <property type="taxonomic scope" value="Eukaryota"/>
</dbReference>
<dbReference type="HOGENOM" id="CLU_1416777_0_0_1"/>
<organism evidence="8 9">
    <name type="scientific">Rhodnius prolixus</name>
    <name type="common">Triatomid bug</name>
    <dbReference type="NCBI Taxonomy" id="13249"/>
    <lineage>
        <taxon>Eukaryota</taxon>
        <taxon>Metazoa</taxon>
        <taxon>Ecdysozoa</taxon>
        <taxon>Arthropoda</taxon>
        <taxon>Hexapoda</taxon>
        <taxon>Insecta</taxon>
        <taxon>Pterygota</taxon>
        <taxon>Neoptera</taxon>
        <taxon>Paraneoptera</taxon>
        <taxon>Hemiptera</taxon>
        <taxon>Heteroptera</taxon>
        <taxon>Panheteroptera</taxon>
        <taxon>Cimicomorpha</taxon>
        <taxon>Reduviidae</taxon>
        <taxon>Triatominae</taxon>
        <taxon>Rhodnius</taxon>
    </lineage>
</organism>
<dbReference type="GO" id="GO:0005509">
    <property type="term" value="F:calcium ion binding"/>
    <property type="evidence" value="ECO:0007669"/>
    <property type="project" value="UniProtKB-UniRule"/>
</dbReference>
<dbReference type="PANTHER" id="PTHR24027">
    <property type="entry name" value="CADHERIN-23"/>
    <property type="match status" value="1"/>
</dbReference>
<evidence type="ECO:0000256" key="7">
    <source>
        <dbReference type="ARBA" id="ARBA00023136"/>
    </source>
</evidence>
<dbReference type="AlphaFoldDB" id="T1IAW8"/>
<keyword evidence="2" id="KW-0812">Transmembrane</keyword>
<evidence type="ECO:0000256" key="3">
    <source>
        <dbReference type="ARBA" id="ARBA00022729"/>
    </source>
</evidence>
<evidence type="ECO:0000313" key="9">
    <source>
        <dbReference type="Proteomes" id="UP000015103"/>
    </source>
</evidence>
<dbReference type="InParanoid" id="T1IAW8"/>
<keyword evidence="9" id="KW-1185">Reference proteome</keyword>
<dbReference type="STRING" id="13249.T1IAW8"/>
<dbReference type="GO" id="GO:0005912">
    <property type="term" value="C:adherens junction"/>
    <property type="evidence" value="ECO:0007669"/>
    <property type="project" value="TreeGrafter"/>
</dbReference>
<dbReference type="EMBL" id="ACPB03007399">
    <property type="status" value="NOT_ANNOTATED_CDS"/>
    <property type="molecule type" value="Genomic_DNA"/>
</dbReference>
<dbReference type="PANTHER" id="PTHR24027:SF422">
    <property type="entry name" value="CADHERIN DOMAIN-CONTAINING PROTEIN"/>
    <property type="match status" value="1"/>
</dbReference>